<gene>
    <name evidence="2" type="ORF">SJI18_20145</name>
</gene>
<dbReference type="EMBL" id="JAZHFS010000026">
    <property type="protein sequence ID" value="MEF2114605.1"/>
    <property type="molecule type" value="Genomic_DNA"/>
</dbReference>
<evidence type="ECO:0000313" key="3">
    <source>
        <dbReference type="Proteomes" id="UP001498469"/>
    </source>
</evidence>
<reference evidence="2 3" key="1">
    <citation type="submission" date="2023-11" db="EMBL/GenBank/DDBJ databases">
        <title>Draft genome sequence of a psychrophilic Clostridium strain from permafrost water brine.</title>
        <authorList>
            <person name="Shcherbakova V.A."/>
            <person name="Trubitsyn V.E."/>
            <person name="Zakharyuk A.G."/>
        </authorList>
    </citation>
    <scope>NUCLEOTIDE SEQUENCE [LARGE SCALE GENOMIC DNA]</scope>
    <source>
        <strain evidence="2 3">14F</strain>
    </source>
</reference>
<organism evidence="2 3">
    <name type="scientific">Clostridium frigoriphilum</name>
    <dbReference type="NCBI Taxonomy" id="443253"/>
    <lineage>
        <taxon>Bacteria</taxon>
        <taxon>Bacillati</taxon>
        <taxon>Bacillota</taxon>
        <taxon>Clostridia</taxon>
        <taxon>Eubacteriales</taxon>
        <taxon>Clostridiaceae</taxon>
        <taxon>Clostridium</taxon>
    </lineage>
</organism>
<accession>A0ABU7UVX7</accession>
<feature type="domain" description="DUF4062" evidence="1">
    <location>
        <begin position="5"/>
        <end position="90"/>
    </location>
</feature>
<keyword evidence="3" id="KW-1185">Reference proteome</keyword>
<proteinExistence type="predicted"/>
<protein>
    <submittedName>
        <fullName evidence="2">DUF4062 domain-containing protein</fullName>
    </submittedName>
</protein>
<dbReference type="Pfam" id="PF13271">
    <property type="entry name" value="DUF4062"/>
    <property type="match status" value="1"/>
</dbReference>
<dbReference type="InterPro" id="IPR025139">
    <property type="entry name" value="DUF4062"/>
</dbReference>
<sequence>MAKPRVFISSTFYDLHHVRADLEKFINEIGYESILNEQGNIPYGSSEKLEEYCYKEVVLADILVAIIGGRYGSASNYESHSITQKEIESALEANKQVYMFVEKSVLSEFETYLLNIDNKEIKYKFVDNILIFQYISKFKLLLKNNTIHGFESSQDITKFLKEQWAGLFQRFLQEQRRVEEVNLIRGIETTANTLNQLVTFFTTEKKDKDQAIKDILLSNHPAMEQLRELLDVKYRVYFTTYEELNIWLKARSYKSGKSLKFVNSQSYGWINVRHSNKILILEINKDIFDEKGKLKVFTNEEWDNSKIALHSNINEESILEAAATIDGDTLIK</sequence>
<dbReference type="Proteomes" id="UP001498469">
    <property type="component" value="Unassembled WGS sequence"/>
</dbReference>
<name>A0ABU7UVX7_9CLOT</name>
<comment type="caution">
    <text evidence="2">The sequence shown here is derived from an EMBL/GenBank/DDBJ whole genome shotgun (WGS) entry which is preliminary data.</text>
</comment>
<dbReference type="RefSeq" id="WP_216254953.1">
    <property type="nucleotide sequence ID" value="NZ_JAZHFS010000026.1"/>
</dbReference>
<evidence type="ECO:0000259" key="1">
    <source>
        <dbReference type="Pfam" id="PF13271"/>
    </source>
</evidence>
<evidence type="ECO:0000313" key="2">
    <source>
        <dbReference type="EMBL" id="MEF2114605.1"/>
    </source>
</evidence>